<keyword evidence="3" id="KW-1185">Reference proteome</keyword>
<dbReference type="KEGG" id="mmg:MTBMA_c03400"/>
<dbReference type="PANTHER" id="PTHR30217:SF10">
    <property type="entry name" value="23S RRNA 5-HYDROXYCYTIDINE C2501 SYNTHASE"/>
    <property type="match status" value="1"/>
</dbReference>
<accession>D9PUP4</accession>
<protein>
    <submittedName>
        <fullName evidence="2">Predicted peptidase</fullName>
    </submittedName>
</protein>
<dbReference type="HOGENOM" id="CLU_011540_4_0_2"/>
<evidence type="ECO:0000313" key="2">
    <source>
        <dbReference type="EMBL" id="ADL57941.1"/>
    </source>
</evidence>
<dbReference type="OrthoDB" id="51464at2157"/>
<dbReference type="AlphaFoldDB" id="D9PUP4"/>
<reference evidence="2 3" key="2">
    <citation type="journal article" date="2010" name="J. Bacteriol.">
        <title>Complete genome sequence of Methanothermobacter marburgensis, a methanoarchaeon model organism.</title>
        <authorList>
            <person name="Liesegang H."/>
            <person name="Kaster A.K."/>
            <person name="Wiezer A."/>
            <person name="Goenrich M."/>
            <person name="Wollherr A."/>
            <person name="Seedorf H."/>
            <person name="Gottschalk G."/>
            <person name="Thauer R.K."/>
        </authorList>
    </citation>
    <scope>NUCLEOTIDE SEQUENCE [LARGE SCALE GENOMIC DNA]</scope>
    <source>
        <strain evidence="3">ATCC BAA-927 / DSM 2133 / JCM 14651 / NBRC 100331 / OCM 82 / Marburg</strain>
    </source>
</reference>
<proteinExistence type="predicted"/>
<dbReference type="InterPro" id="IPR020988">
    <property type="entry name" value="Pept_U32_collagenase"/>
</dbReference>
<dbReference type="EMBL" id="CP001710">
    <property type="protein sequence ID" value="ADL57941.1"/>
    <property type="molecule type" value="Genomic_DNA"/>
</dbReference>
<dbReference type="PANTHER" id="PTHR30217">
    <property type="entry name" value="PEPTIDASE U32 FAMILY"/>
    <property type="match status" value="1"/>
</dbReference>
<dbReference type="RefSeq" id="WP_013295168.1">
    <property type="nucleotide sequence ID" value="NC_014408.1"/>
</dbReference>
<dbReference type="PaxDb" id="79929-MTBMA_c03400"/>
<name>D9PUP4_METTM</name>
<organism evidence="2 3">
    <name type="scientific">Methanothermobacter marburgensis (strain ATCC BAA-927 / DSM 2133 / JCM 14651 / NBRC 100331 / OCM 82 / Marburg)</name>
    <name type="common">Methanobacterium thermoautotrophicum</name>
    <dbReference type="NCBI Taxonomy" id="79929"/>
    <lineage>
        <taxon>Archaea</taxon>
        <taxon>Methanobacteriati</taxon>
        <taxon>Methanobacteriota</taxon>
        <taxon>Methanomada group</taxon>
        <taxon>Methanobacteria</taxon>
        <taxon>Methanobacteriales</taxon>
        <taxon>Methanobacteriaceae</taxon>
        <taxon>Methanothermobacter</taxon>
    </lineage>
</organism>
<dbReference type="STRING" id="79929.MTBMA_c03400"/>
<evidence type="ECO:0000313" key="3">
    <source>
        <dbReference type="Proteomes" id="UP000000345"/>
    </source>
</evidence>
<dbReference type="Pfam" id="PF12392">
    <property type="entry name" value="DUF3656"/>
    <property type="match status" value="1"/>
</dbReference>
<dbReference type="InterPro" id="IPR051454">
    <property type="entry name" value="RNA/ubiquinone_mod_enzymes"/>
</dbReference>
<evidence type="ECO:0000259" key="1">
    <source>
        <dbReference type="Pfam" id="PF12392"/>
    </source>
</evidence>
<dbReference type="GeneID" id="9704046"/>
<dbReference type="Proteomes" id="UP000000345">
    <property type="component" value="Chromosome"/>
</dbReference>
<reference key="1">
    <citation type="submission" date="2009-08" db="EMBL/GenBank/DDBJ databases">
        <title>The genome sequence of Methanothermobacter marburgensis.</title>
        <authorList>
            <person name="Kaster A."/>
            <person name="Seedorf H."/>
            <person name="Goenrich M."/>
            <person name="Wiezer A."/>
            <person name="Liesegang H."/>
            <person name="Thauer R."/>
            <person name="Gottschalk G."/>
        </authorList>
    </citation>
    <scope>NUCLEOTIDE SEQUENCE</scope>
    <source>
        <strain>Marburg</strain>
    </source>
</reference>
<sequence length="798" mass="90205">MEIPELLAPAGSPDSFRVAINAGADSVYLSGKDFGARHYAENFSLQEIREAVEYAHLHDRNVYVTVNTLIRDSELSDVAEYLQELSSAGVDAVIIQDPALLVLRDELSLDLPFHASTQMTIHNRAGIRWAEKMGLRRVIPARELSIDEVRALAAESDVELEVFIHGALCYSYSGQCLLSSFIGGRSGNRGRCAQPCRKRYELVQLKPSKRRVPLREEYLLSTRDISAYMHLKELVEAGVRSLKIEGRMRSPEYVATTVSVYRRALDEIKMGVWNPSQEEFEKLRLTFNRTLTGGHLFREDFMGREYPGDRGLPVGYVERYAGGRAHIRITSRIKPEPGDGLFFQGTGKGMYVHDHRYHGRLLSVPSGPVKEGTLVYLTGRKSLQKFTEKLRRSSPGRCWDIELKFSADKDGMVDLTAEWMMNGLRLRESVETQFERALKRPLQEDTIKDHLLRAGNKPFRLTLTEFRYPGGLFYPISRLNALRRELLMRVERRILRERRPHHHNPKPASDHPAMRLPEDPCISVYVEDLKAMKSALRAGAGRVYLEPQVHGDFRSCDGDDVISVLERASDVSSRYGAETVWKWPDITHDWLLERLLEIEGDLSMDLMVGGYGIPDLINCDVKVYGSPALNIFNTSSAALLSGKFNLLTLSPELSWQDLQRIQVPSEIIVHGNLTAMVTRDNLWKLAPPDFDTSADSRWGIMDSKGAVFPINQLLGCETVIMNSRETCLIDFLPSLLDAGFRNFSIDCRIQSPRRTGLLVESYVSALESPERIPDIKERIVMEGPSGVTASHFRRGLAE</sequence>
<dbReference type="Pfam" id="PF01136">
    <property type="entry name" value="Peptidase_U32"/>
    <property type="match status" value="2"/>
</dbReference>
<dbReference type="InterPro" id="IPR001539">
    <property type="entry name" value="Peptidase_U32"/>
</dbReference>
<feature type="domain" description="Peptidase U32 collagenase" evidence="1">
    <location>
        <begin position="375"/>
        <end position="493"/>
    </location>
</feature>
<dbReference type="PATRIC" id="fig|79929.8.peg.329"/>
<dbReference type="PROSITE" id="PS01276">
    <property type="entry name" value="PEPTIDASE_U32"/>
    <property type="match status" value="1"/>
</dbReference>
<gene>
    <name evidence="2" type="ordered locus">MTBMA_c03400</name>
</gene>
<dbReference type="GeneID" id="77399122"/>